<accession>A0A3D8Q2J4</accession>
<protein>
    <submittedName>
        <fullName evidence="2">Uncharacterized protein</fullName>
    </submittedName>
</protein>
<name>A0A3D8Q2J4_9BACI</name>
<feature type="transmembrane region" description="Helical" evidence="1">
    <location>
        <begin position="37"/>
        <end position="58"/>
    </location>
</feature>
<proteinExistence type="predicted"/>
<evidence type="ECO:0000313" key="3">
    <source>
        <dbReference type="Proteomes" id="UP000256520"/>
    </source>
</evidence>
<organism evidence="2 3">
    <name type="scientific">Oceanobacillus chungangensis</name>
    <dbReference type="NCBI Taxonomy" id="1229152"/>
    <lineage>
        <taxon>Bacteria</taxon>
        <taxon>Bacillati</taxon>
        <taxon>Bacillota</taxon>
        <taxon>Bacilli</taxon>
        <taxon>Bacillales</taxon>
        <taxon>Bacillaceae</taxon>
        <taxon>Oceanobacillus</taxon>
    </lineage>
</organism>
<dbReference type="EMBL" id="PIOD01000003">
    <property type="protein sequence ID" value="RDW21265.1"/>
    <property type="molecule type" value="Genomic_DNA"/>
</dbReference>
<comment type="caution">
    <text evidence="2">The sequence shown here is derived from an EMBL/GenBank/DDBJ whole genome shotgun (WGS) entry which is preliminary data.</text>
</comment>
<dbReference type="OrthoDB" id="2718174at2"/>
<evidence type="ECO:0000256" key="1">
    <source>
        <dbReference type="SAM" id="Phobius"/>
    </source>
</evidence>
<dbReference type="Proteomes" id="UP000256520">
    <property type="component" value="Unassembled WGS sequence"/>
</dbReference>
<dbReference type="RefSeq" id="WP_115748363.1">
    <property type="nucleotide sequence ID" value="NZ_PIOD01000003.1"/>
</dbReference>
<dbReference type="AlphaFoldDB" id="A0A3D8Q2J4"/>
<keyword evidence="1" id="KW-1133">Transmembrane helix</keyword>
<sequence>MSVVASVLPFIILLIIIVAVIVVVLRGFNRVNITRKGYWILGGYVIVLLLSVVIYYFIPGPKEESQQAPTGRQDLSEVLYGELPVESINEYFEEEWDFSYDKDSIQIGYKGDLNNSVSIAVERTDGNSIKAAFYQTPIYASGIELTEHIKPIDMQLSEDRFLINLPETVHLDFTSFRKEFPLLQFKDSPNEDWMGDSERFHWGDQLLYLQIPREIEIKTEMDVYLEYVNK</sequence>
<gene>
    <name evidence="2" type="ORF">CWR45_03210</name>
</gene>
<evidence type="ECO:0000313" key="2">
    <source>
        <dbReference type="EMBL" id="RDW21265.1"/>
    </source>
</evidence>
<keyword evidence="1" id="KW-0812">Transmembrane</keyword>
<keyword evidence="3" id="KW-1185">Reference proteome</keyword>
<reference evidence="3" key="1">
    <citation type="submission" date="2017-11" db="EMBL/GenBank/DDBJ databases">
        <authorList>
            <person name="Zhu W."/>
        </authorList>
    </citation>
    <scope>NUCLEOTIDE SEQUENCE [LARGE SCALE GENOMIC DNA]</scope>
    <source>
        <strain evidence="3">CAU 1051</strain>
    </source>
</reference>
<keyword evidence="1" id="KW-0472">Membrane</keyword>
<feature type="transmembrane region" description="Helical" evidence="1">
    <location>
        <begin position="6"/>
        <end position="25"/>
    </location>
</feature>